<keyword evidence="1" id="KW-1133">Transmembrane helix</keyword>
<dbReference type="AlphaFoldDB" id="D1FNZ0"/>
<feature type="transmembrane region" description="Helical" evidence="1">
    <location>
        <begin position="42"/>
        <end position="60"/>
    </location>
</feature>
<proteinExistence type="evidence at transcript level"/>
<accession>D1FNZ0</accession>
<reference evidence="2" key="1">
    <citation type="thesis" date="2009" institute="James Cook University">
        <title>Molecular aspects of Carukia barnesi and Malo kingi cDNA expression libraries and screening by antibody probes.</title>
        <authorList>
            <person name="Avila-Soria G."/>
        </authorList>
    </citation>
    <scope>NUCLEOTIDE SEQUENCE</scope>
    <source>
        <tissue evidence="2">Whole jellyfish</tissue>
    </source>
</reference>
<feature type="transmembrane region" description="Helical" evidence="1">
    <location>
        <begin position="72"/>
        <end position="93"/>
    </location>
</feature>
<dbReference type="EMBL" id="EU878245">
    <property type="protein sequence ID" value="ACY74437.1"/>
    <property type="molecule type" value="mRNA"/>
</dbReference>
<keyword evidence="1" id="KW-0472">Membrane</keyword>
<sequence>MLPKFLIDFLYPCRGSMPWNIIARYLLEMFQLVAASPSKSCYFHSFVFIVFSSLSFCNMLRSFSPKYQVLKLFCFYAGYSIFHLTSSHIYQVFFLSQLFSLVPFVFVHLSVSEILTVLTNTTSQKILIFFFTGTSRPLFNRPHRCLTVQEEDTRT</sequence>
<evidence type="ECO:0000313" key="2">
    <source>
        <dbReference type="EMBL" id="ACY74437.1"/>
    </source>
</evidence>
<name>D1FNZ0_CARBN</name>
<protein>
    <submittedName>
        <fullName evidence="2">Predicted secreted protein</fullName>
    </submittedName>
</protein>
<evidence type="ECO:0000256" key="1">
    <source>
        <dbReference type="SAM" id="Phobius"/>
    </source>
</evidence>
<organism evidence="2">
    <name type="scientific">Carukia barnesi</name>
    <name type="common">Irukandji jellyfish</name>
    <dbReference type="NCBI Taxonomy" id="168717"/>
    <lineage>
        <taxon>Eukaryota</taxon>
        <taxon>Metazoa</taxon>
        <taxon>Cnidaria</taxon>
        <taxon>Cubozoa</taxon>
        <taxon>Carybdeida</taxon>
        <taxon>Carukiidae</taxon>
        <taxon>Carukia</taxon>
    </lineage>
</organism>
<keyword evidence="1" id="KW-0812">Transmembrane</keyword>